<dbReference type="Pfam" id="PF22672">
    <property type="entry name" value="DBL_C"/>
    <property type="match status" value="2"/>
</dbReference>
<feature type="compositionally biased region" description="Polar residues" evidence="1">
    <location>
        <begin position="586"/>
        <end position="595"/>
    </location>
</feature>
<dbReference type="VEuPathDB" id="PlasmoDB:PfHB3_140005500"/>
<dbReference type="VEuPathDB" id="PlasmoDB:PfML01_040005500"/>
<dbReference type="VEuPathDB" id="PlasmoDB:PfTG01_000056300"/>
<dbReference type="VEuPathDB" id="PlasmoDB:PfGB4_050005400"/>
<dbReference type="InterPro" id="IPR008602">
    <property type="entry name" value="Duffy-antigen-binding"/>
</dbReference>
<dbReference type="FunFam" id="1.20.58.1930:FF:000002">
    <property type="entry name" value="Erythrocyte membrane protein 1, PfEMP1"/>
    <property type="match status" value="1"/>
</dbReference>
<feature type="compositionally biased region" description="Low complexity" evidence="1">
    <location>
        <begin position="1935"/>
        <end position="1946"/>
    </location>
</feature>
<dbReference type="VEuPathDB" id="PlasmoDB:PfKE01_080037600"/>
<dbReference type="FunFam" id="1.20.58.1930:FF:000001">
    <property type="entry name" value="Erythrocyte membrane protein 1, PfEMP1"/>
    <property type="match status" value="1"/>
</dbReference>
<dbReference type="InterPro" id="IPR054595">
    <property type="entry name" value="DBL_C"/>
</dbReference>
<dbReference type="VEuPathDB" id="PlasmoDB:PfGN01_090042900"/>
<dbReference type="FunFam" id="1.20.58.830:FF:000005">
    <property type="entry name" value="Erythrocyte membrane protein 1, PfEMP1"/>
    <property type="match status" value="1"/>
</dbReference>
<evidence type="ECO:0000259" key="7">
    <source>
        <dbReference type="Pfam" id="PF22672"/>
    </source>
</evidence>
<feature type="region of interest" description="Disordered" evidence="1">
    <location>
        <begin position="568"/>
        <end position="595"/>
    </location>
</feature>
<dbReference type="InterPro" id="IPR041480">
    <property type="entry name" value="CIDR1_gamma"/>
</dbReference>
<dbReference type="VEuPathDB" id="PlasmoDB:PfNF166_100005200"/>
<keyword evidence="2" id="KW-0812">Transmembrane</keyword>
<dbReference type="GO" id="GO:0016020">
    <property type="term" value="C:membrane"/>
    <property type="evidence" value="ECO:0007669"/>
    <property type="project" value="InterPro"/>
</dbReference>
<dbReference type="EMBL" id="KX154911">
    <property type="protein sequence ID" value="ANJ21031.1"/>
    <property type="molecule type" value="Genomic_DNA"/>
</dbReference>
<dbReference type="VEuPathDB" id="PlasmoDB:PfIT_030029700"/>
<dbReference type="PANTHER" id="PTHR33472">
    <property type="entry name" value="OS01G0106600 PROTEIN"/>
    <property type="match status" value="1"/>
</dbReference>
<dbReference type="InterPro" id="IPR049158">
    <property type="entry name" value="PfEMP1_CIDRalpha1_dom"/>
</dbReference>
<evidence type="ECO:0000256" key="2">
    <source>
        <dbReference type="SAM" id="Phobius"/>
    </source>
</evidence>
<feature type="domain" description="Duffy-antigen binding" evidence="4">
    <location>
        <begin position="1"/>
        <end position="113"/>
    </location>
</feature>
<organism evidence="8">
    <name type="scientific">Plasmodium falciparum</name>
    <name type="common">malaria parasite P. falciparum</name>
    <dbReference type="NCBI Taxonomy" id="5833"/>
    <lineage>
        <taxon>Eukaryota</taxon>
        <taxon>Sar</taxon>
        <taxon>Alveolata</taxon>
        <taxon>Apicomplexa</taxon>
        <taxon>Aconoidasida</taxon>
        <taxon>Haemosporida</taxon>
        <taxon>Plasmodiidae</taxon>
        <taxon>Plasmodium</taxon>
        <taxon>Plasmodium (Laverania)</taxon>
    </lineage>
</organism>
<dbReference type="VEuPathDB" id="PlasmoDB:PfTG01_000007400"/>
<feature type="domain" description="Duffy-binding-like" evidence="3">
    <location>
        <begin position="2559"/>
        <end position="2703"/>
    </location>
</feature>
<feature type="compositionally biased region" description="Low complexity" evidence="1">
    <location>
        <begin position="2068"/>
        <end position="2085"/>
    </location>
</feature>
<dbReference type="VEuPathDB" id="PlasmoDB:PfGN01_060005900"/>
<keyword evidence="2" id="KW-0472">Membrane</keyword>
<dbReference type="Pfam" id="PF18562">
    <property type="entry name" value="CIDR1_gamma"/>
    <property type="match status" value="1"/>
</dbReference>
<dbReference type="Gene3D" id="1.20.58.830">
    <property type="match status" value="5"/>
</dbReference>
<feature type="compositionally biased region" description="Acidic residues" evidence="1">
    <location>
        <begin position="1924"/>
        <end position="1934"/>
    </location>
</feature>
<evidence type="ECO:0000256" key="1">
    <source>
        <dbReference type="SAM" id="MobiDB-lite"/>
    </source>
</evidence>
<dbReference type="InterPro" id="IPR004258">
    <property type="entry name" value="DBL"/>
</dbReference>
<dbReference type="VEuPathDB" id="PlasmoDB:PfNF54_110053700"/>
<feature type="domain" description="Duffy-binding-like" evidence="3">
    <location>
        <begin position="387"/>
        <end position="528"/>
    </location>
</feature>
<keyword evidence="2" id="KW-1133">Transmembrane helix</keyword>
<name>A0A191VZ97_PLAFA</name>
<feature type="compositionally biased region" description="Basic and acidic residues" evidence="1">
    <location>
        <begin position="2271"/>
        <end position="2282"/>
    </location>
</feature>
<evidence type="ECO:0000259" key="4">
    <source>
        <dbReference type="Pfam" id="PF05424"/>
    </source>
</evidence>
<feature type="domain" description="Duffy-antigen binding" evidence="4">
    <location>
        <begin position="1087"/>
        <end position="1244"/>
    </location>
</feature>
<dbReference type="VEuPathDB" id="PlasmoDB:PfNF54_040031200"/>
<feature type="transmembrane region" description="Helical" evidence="2">
    <location>
        <begin position="2823"/>
        <end position="2844"/>
    </location>
</feature>
<feature type="domain" description="Duffy-binding-like" evidence="7">
    <location>
        <begin position="2309"/>
        <end position="2449"/>
    </location>
</feature>
<dbReference type="SUPFAM" id="SSF140924">
    <property type="entry name" value="Duffy binding domain-like"/>
    <property type="match status" value="7"/>
</dbReference>
<dbReference type="VEuPathDB" id="PlasmoDB:PfNF166_090005000"/>
<dbReference type="GO" id="GO:0046789">
    <property type="term" value="F:host cell surface receptor binding"/>
    <property type="evidence" value="ECO:0007669"/>
    <property type="project" value="InterPro"/>
</dbReference>
<feature type="domain" description="Cysteine-rich interdomain region 1 gamma" evidence="5">
    <location>
        <begin position="2493"/>
        <end position="2543"/>
    </location>
</feature>
<dbReference type="VEuPathDB" id="PlasmoDB:PfKH01_100044700"/>
<feature type="compositionally biased region" description="Pro residues" evidence="1">
    <location>
        <begin position="1853"/>
        <end position="1868"/>
    </location>
</feature>
<feature type="domain" description="PfEMP1 CIDRalpha1" evidence="6">
    <location>
        <begin position="318"/>
        <end position="375"/>
    </location>
</feature>
<dbReference type="PANTHER" id="PTHR33472:SF28">
    <property type="entry name" value="BROMO AND FHA DOMAIN-CONTAINING PROTEIN DDB_G0267958"/>
    <property type="match status" value="1"/>
</dbReference>
<evidence type="ECO:0000259" key="6">
    <source>
        <dbReference type="Pfam" id="PF21807"/>
    </source>
</evidence>
<dbReference type="Gene3D" id="1.20.1310.20">
    <property type="entry name" value="Duffy-antigen binding domain"/>
    <property type="match status" value="5"/>
</dbReference>
<feature type="domain" description="Duffy-antigen binding" evidence="4">
    <location>
        <begin position="1452"/>
        <end position="1634"/>
    </location>
</feature>
<feature type="region of interest" description="Disordered" evidence="1">
    <location>
        <begin position="2271"/>
        <end position="2291"/>
    </location>
</feature>
<feature type="compositionally biased region" description="Acidic residues" evidence="1">
    <location>
        <begin position="2715"/>
        <end position="2728"/>
    </location>
</feature>
<feature type="compositionally biased region" description="Basic and acidic residues" evidence="1">
    <location>
        <begin position="2742"/>
        <end position="2752"/>
    </location>
</feature>
<feature type="region of interest" description="Disordered" evidence="1">
    <location>
        <begin position="1785"/>
        <end position="1956"/>
    </location>
</feature>
<gene>
    <name evidence="8" type="primary">var</name>
</gene>
<feature type="non-terminal residue" evidence="8">
    <location>
        <position position="2845"/>
    </location>
</feature>
<dbReference type="VEuPathDB" id="PlasmoDB:Pf7G8-2_000389800"/>
<feature type="compositionally biased region" description="Polar residues" evidence="1">
    <location>
        <begin position="2775"/>
        <end position="2788"/>
    </location>
</feature>
<dbReference type="VEuPathDB" id="PlasmoDB:PfGB4_030031000"/>
<feature type="compositionally biased region" description="Basic and acidic residues" evidence="1">
    <location>
        <begin position="2058"/>
        <end position="2067"/>
    </location>
</feature>
<dbReference type="VEuPathDB" id="PlasmoDB:PfGA01_030032000"/>
<dbReference type="VEuPathDB" id="PlasmoDB:PfIT_070005900"/>
<dbReference type="VEuPathDB" id="PlasmoDB:PF3D7_1150400"/>
<dbReference type="InterPro" id="IPR042202">
    <property type="entry name" value="Duffy-ag-bd_sf"/>
</dbReference>
<feature type="compositionally biased region" description="Basic and acidic residues" evidence="1">
    <location>
        <begin position="1814"/>
        <end position="1825"/>
    </location>
</feature>
<dbReference type="VEuPathDB" id="PlasmoDB:PfDd2_070016400"/>
<feature type="domain" description="Duffy-binding-like" evidence="7">
    <location>
        <begin position="117"/>
        <end position="276"/>
    </location>
</feature>
<feature type="region of interest" description="Disordered" evidence="1">
    <location>
        <begin position="1999"/>
        <end position="2036"/>
    </location>
</feature>
<evidence type="ECO:0000313" key="8">
    <source>
        <dbReference type="EMBL" id="ANJ21031.1"/>
    </source>
</evidence>
<feature type="region of interest" description="Disordered" evidence="1">
    <location>
        <begin position="2696"/>
        <end position="2822"/>
    </location>
</feature>
<feature type="region of interest" description="Disordered" evidence="1">
    <location>
        <begin position="2125"/>
        <end position="2144"/>
    </location>
</feature>
<feature type="compositionally biased region" description="Pro residues" evidence="1">
    <location>
        <begin position="1795"/>
        <end position="1807"/>
    </location>
</feature>
<dbReference type="VEuPathDB" id="PlasmoDB:PfGB4_070018100"/>
<feature type="compositionally biased region" description="Polar residues" evidence="1">
    <location>
        <begin position="2696"/>
        <end position="2714"/>
    </location>
</feature>
<protein>
    <submittedName>
        <fullName evidence="8">Erythrocyte membrane protein 1</fullName>
    </submittedName>
</protein>
<feature type="non-terminal residue" evidence="8">
    <location>
        <position position="1"/>
    </location>
</feature>
<dbReference type="VEuPathDB" id="PlasmoDB:PfCD01_130078400"/>
<evidence type="ECO:0000259" key="3">
    <source>
        <dbReference type="Pfam" id="PF03011"/>
    </source>
</evidence>
<evidence type="ECO:0000259" key="5">
    <source>
        <dbReference type="Pfam" id="PF18562"/>
    </source>
</evidence>
<accession>A0A191VZ97</accession>
<proteinExistence type="predicted"/>
<feature type="compositionally biased region" description="Pro residues" evidence="1">
    <location>
        <begin position="2799"/>
        <end position="2816"/>
    </location>
</feature>
<dbReference type="VEuPathDB" id="PlasmoDB:PfKE01_010005000"/>
<dbReference type="VEuPathDB" id="PlasmoDB:PfGN01_090005800"/>
<dbReference type="VEuPathDB" id="PlasmoDB:PF3D7_0425800"/>
<dbReference type="VEuPathDB" id="PlasmoDB:PfML01_010019100"/>
<dbReference type="FunFam" id="1.20.58.830:FF:000021">
    <property type="entry name" value="Erythrocyte membrane protein 1, PfEMP1"/>
    <property type="match status" value="1"/>
</dbReference>
<feature type="domain" description="Duffy-antigen binding" evidence="4">
    <location>
        <begin position="650"/>
        <end position="829"/>
    </location>
</feature>
<dbReference type="VEuPathDB" id="PlasmoDB:PfSD01_020005700"/>
<dbReference type="Pfam" id="PF03011">
    <property type="entry name" value="PFEMP"/>
    <property type="match status" value="2"/>
</dbReference>
<dbReference type="Pfam" id="PF05424">
    <property type="entry name" value="Duffy_binding"/>
    <property type="match status" value="5"/>
</dbReference>
<feature type="domain" description="Duffy-antigen binding" evidence="4">
    <location>
        <begin position="2033"/>
        <end position="2243"/>
    </location>
</feature>
<feature type="region of interest" description="Disordered" evidence="1">
    <location>
        <begin position="2054"/>
        <end position="2085"/>
    </location>
</feature>
<dbReference type="VEuPathDB" id="PlasmoDB:PfKH01_010021400"/>
<dbReference type="Pfam" id="PF21807">
    <property type="entry name" value="PfEMP1_CIDRalpha1_dom"/>
    <property type="match status" value="1"/>
</dbReference>
<dbReference type="VEuPathDB" id="PlasmoDB:PfSN01_090005700"/>
<dbReference type="Gene3D" id="1.20.58.1930">
    <property type="match status" value="2"/>
</dbReference>
<dbReference type="VEuPathDB" id="PlasmoDB:PfSN01_040017700"/>
<dbReference type="VEuPathDB" id="PlasmoDB:PfNF135_020005200"/>
<reference evidence="8" key="1">
    <citation type="journal article" date="2016" name="EMBO Mol. Med.">
        <title>Plasmodium falciparum var genes expressed in children with severe malaria encode CIDRalpha1 domains.</title>
        <authorList>
            <person name="Jespersen J.S."/>
            <person name="Wang C.W."/>
            <person name="Mkumbaye S.I."/>
            <person name="Minja D.T."/>
            <person name="Petersen B."/>
            <person name="Turner L."/>
            <person name="Petersen J.E."/>
            <person name="Lusingu J.P."/>
            <person name="Theander T.G."/>
            <person name="Lavstsen T."/>
        </authorList>
    </citation>
    <scope>NUCLEOTIDE SEQUENCE</scope>
    <source>
        <strain evidence="8">2021-2</strain>
    </source>
</reference>
<sequence>DIVRGRDMFKRNNHDNVENGLREVFKKIYDKLSPEVKNAYPDDGSGNYYKLREDWWTINRDQVWRAITCYIPYYVNYFKKKSDDTIVFTNDGKCGHYEGAPPTNLDYVPQFLRWYDEWAEEFCRKKKIKLENVKKACRDEEKKKYCSLNGYDCTQTIWKKGVLHWSNECTDCSVKCNLYEIWLGNQREAFRKQKEKYAKEKETYQSNSVISNRNINKEYYKEFYKEFYEKLKNNEYGNIDDFLKLLNEGKYCKGGLEGGKDITFTNIGDEGIFYRSDYCQVCPDCGVECNGETCTPKKEKYPECLNKEIYTPNGAKTTEINVIVSGNEQGDITKKLEDFCNNSTNYKGKNYQKWQCYYENSKKNMCKMDKNSKNHTSEEKITKFHNFFELWVIYLLTETIRWNDKIKNCINNTTIHCIDKCNKNCVCFDKWIKQKEQEWNSIKKLFIKKQKMPNEYYLNIKNHFEGYFFHVMKKLNKEAKWNELMENLRTKINSSKKNKGTKDSEGAIKVLLDHLKETATICKDNNTNEGCVSSKKSKTNPCGKNTKAGSDKVISVKQIAQYYKRKAHAQLEEGGGSRSALKGDASQGQYESKGNASDFKTKLCTIKDTHSNRDTSRSDGPCYGKNTERFNIGTEWSYGENKKEKTHPKVYMPPRREHMCTSNLENLNLNSKGLSDGTLASHSLLGDILLAAKYEADFIKKKYNHDNNPKGFMDPATICRAMKYSFADIGDIIRGRDLWEHGDQTKLQGHLQIIFGKIKDTLKNKYTKEVSPYTKLREDWWEANRHQVWRAMKCHISNLNVKSYNGKSSSHCGYSDHTPLDDYVPQRLRWMTEWAEWYCKMQKEEYEKLKVCDECKVVDGKCTQGNGDCAKCKTACDAYKKEIEKWEKQWKIISAKYKELYKEAEIYAGNGGPGYYNTKVQEEDRSVFDFLYELHLQNGGKKGPPAATHPSKSVTTLVKRDTTVDTPSTVYSTAAGYVHQEAKYLDCKTQTQFCEKKNGVTQPTAEDNTKYTFKQPPSDYETPCACGSRDKEKVPEKKDEVDVCNMVKKIIGHNNGTTEINKCNSKNPYPKWECNKNQHQIGDKDKGACMPPRRIKLCVHDIKHMNNNIAQNELLEKFINCAAKETHFAWHKYIEKNTEAHSELQKGKIPQEFKRMMEYTYADYRDMFFGKDISSDNNIKGISRKVEQILEIRENKSEIEKDNKKKEWWHENSPRIWEAMFCALENKITDDEKKKEIKKDTNYKTPPEDFAKRPTFLRWMIEWGEEFCRERDKLEDKVKIQCTGSNITNRCNDGSPCKEACAKYEEYVNEKKEQFKGQTDKFVRDANGENAHEEYNNYKLIGQGPSKQGNEYLQAKCDTGKCSCMVGDVRSDNPKDKPFGKYFNNTLGMCNCTDGVYKPSVLPVLPQQTETCDNLKKYIQENEKESDRYQRCNKKDYKGWDCESDIHTNHKGACMPPRRKSLCIYKLTRDNDTKDLKELKMSFIKSAALETYLAWEIYKENNKDDVTQLQKGEIPEGFKRIMFYTFGDFRDMCLGTDISAKGNVERGVGKVESSINILFPKKDKTSDTKRKELWNSIEKEVWEGMLCGLSHHINCTEKETVCKKLTETYSIDKVKFTDTNTTLCDFASIPQFLRWMIEWSEHFCKEQKEAYGKLVTECARYQCNGENGKDDNKEKCIKACDEYKKLIEKWKPQWTQQSNKYKTLYTKTTNGTGSDTIETKLLQYLKELKNLNGNNNEYSTAGEYINKKGYIEDCHKSKQNNFDKNSSDGSEKEYAFSNYPNDYEKRCTCDTNKAPQPPPPPPRPPARPAAGGGGHDHRARSEPGDQRPLPVPVPQRAPAGDLARSNTPTQPRRAPPAQQPQPPPPKPPATEGVARILQPLDRKTVLSDNDDEDDDDDDDEDGDEGDVPDEEIEEKSEEETTKESEEEDDTEETVAETVETATEKVAPSQPAAPPLPTVVDVCNTVATALTGDNLTQACSLKYEYGREKFPNWKCVPSGVSTATGSESESPPRQRRSAETATGGETTGKSDGSVCIPPRRRKLYVGKLEQWAKNYNTDKSQESGEARGSEASLASTQASTASSGSQSDPLLAAFVESAAIETFFLWHKYKKEWLAQKNKAQNGGLLLSNDQDVSPEVDPEDELKGGTIPEEFKRQMFYTLGDYRDLCVGNTDIVVNASSEDQKDKMKQILEKIKEHINNGSKSAVPNPGGQTTKPEDWWEKHGKDIWQGMVCALTYNTDTEKDTPPQKVEAANGTDLFDTLKKKYGDYQKVELEQNSDTEAKDTQPPASGEKTTLTQFVLRPTYFRYLEEWGQNFCKERKKRLEKIQGDCTQGNDKCSGDGENCNDNLLKKYTIVSDLKCPRCATSCRFYKKWISAKKNEFEKQEKIYDKQKSNYVNGNNKGGGVNGVCGKLEENAAKFLQKLGPCSKNDTEEDNKKLFEDTNVTFKHTKHCDPCPITGVKCQNGHCVGSANGNKCPGGKISPKDIDEKTDGNGNVDMRVSDSNKTGFDDLKEACKNANIFKGIRKDEWKCANVCGYDVCGLKKKDGNIDEKEIILIRALFKRWLEYFLEDYNKIRKKLKPCMKNDKGYTCQNKCDKKCKCVGQWITKKREEWEQIKKRVFSQYKIYSETVYEVKRFLEQGPFIDDANKAKKVVKCKDEQDKLWGCTGPNECKQTDKRMYDDFITNLISKLQEKISECTSQSSGSDCNTPPTSDTTLDDEEEEYENEDENEKKVAQQAPTFCDIKDEKQKEEEGTCDPAPPVVPEQATEDGGTEGKTPTPSSEETNPEQTPVLKPEEEAPAPPVAPRPRPPLPPPADEPFDSTILQTTIPFGVALALGSIAFLFLK</sequence>
<feature type="compositionally biased region" description="Acidic residues" evidence="1">
    <location>
        <begin position="1888"/>
        <end position="1917"/>
    </location>
</feature>
<dbReference type="FunFam" id="1.20.58.830:FF:000001">
    <property type="entry name" value="Erythrocyte membrane protein 1, PfEMP1"/>
    <property type="match status" value="1"/>
</dbReference>
<dbReference type="VEuPathDB" id="PlasmoDB:Pf7G8_120045800"/>